<evidence type="ECO:0000313" key="2">
    <source>
        <dbReference type="Proteomes" id="UP001623600"/>
    </source>
</evidence>
<reference evidence="1 2" key="1">
    <citation type="submission" date="2024-11" db="EMBL/GenBank/DDBJ databases">
        <authorList>
            <person name="Heng Y.C."/>
            <person name="Lim A.C.H."/>
            <person name="Lee J.K.Y."/>
            <person name="Kittelmann S."/>
        </authorList>
    </citation>
    <scope>NUCLEOTIDE SEQUENCE [LARGE SCALE GENOMIC DNA]</scope>
    <source>
        <strain evidence="1 2">WILCCON 0112</strain>
    </source>
</reference>
<dbReference type="RefSeq" id="WP_406762396.1">
    <property type="nucleotide sequence ID" value="NZ_JBJIAB010000037.1"/>
</dbReference>
<keyword evidence="2" id="KW-1185">Reference proteome</keyword>
<gene>
    <name evidence="1" type="ORF">ACJDTP_21485</name>
</gene>
<sequence>MENNSIEVAQKQPQVRNYCFELAVNELQEVLVKHNIYLAQFDQVISQLHAKIMRESKIQKEKLLV</sequence>
<comment type="caution">
    <text evidence="1">The sequence shown here is derived from an EMBL/GenBank/DDBJ whole genome shotgun (WGS) entry which is preliminary data.</text>
</comment>
<accession>A0ABW8SD06</accession>
<evidence type="ECO:0000313" key="1">
    <source>
        <dbReference type="EMBL" id="MFL0167649.1"/>
    </source>
</evidence>
<dbReference type="EMBL" id="JBJIAB010000037">
    <property type="protein sequence ID" value="MFL0167649.1"/>
    <property type="molecule type" value="Genomic_DNA"/>
</dbReference>
<protein>
    <submittedName>
        <fullName evidence="1">Uncharacterized protein</fullName>
    </submittedName>
</protein>
<name>A0ABW8SD06_9CLOT</name>
<dbReference type="Proteomes" id="UP001623600">
    <property type="component" value="Unassembled WGS sequence"/>
</dbReference>
<organism evidence="1 2">
    <name type="scientific">Candidatus Clostridium helianthi</name>
    <dbReference type="NCBI Taxonomy" id="3381660"/>
    <lineage>
        <taxon>Bacteria</taxon>
        <taxon>Bacillati</taxon>
        <taxon>Bacillota</taxon>
        <taxon>Clostridia</taxon>
        <taxon>Eubacteriales</taxon>
        <taxon>Clostridiaceae</taxon>
        <taxon>Clostridium</taxon>
    </lineage>
</organism>
<proteinExistence type="predicted"/>